<dbReference type="InterPro" id="IPR006353">
    <property type="entry name" value="HAD-SF_hydro_IIA_CECR5"/>
</dbReference>
<name>A0A9P5YXI1_9AGAR</name>
<keyword evidence="1" id="KW-0378">Hydrolase</keyword>
<accession>A0A9P5YXI1</accession>
<dbReference type="OrthoDB" id="10251048at2759"/>
<dbReference type="InterPro" id="IPR050324">
    <property type="entry name" value="CDP-alcohol_PTase-I"/>
</dbReference>
<dbReference type="Proteomes" id="UP000807469">
    <property type="component" value="Unassembled WGS sequence"/>
</dbReference>
<dbReference type="SUPFAM" id="SSF56784">
    <property type="entry name" value="HAD-like"/>
    <property type="match status" value="1"/>
</dbReference>
<dbReference type="Pfam" id="PF13344">
    <property type="entry name" value="Hydrolase_6"/>
    <property type="match status" value="1"/>
</dbReference>
<dbReference type="GO" id="GO:0005739">
    <property type="term" value="C:mitochondrion"/>
    <property type="evidence" value="ECO:0007669"/>
    <property type="project" value="TreeGrafter"/>
</dbReference>
<proteinExistence type="predicted"/>
<dbReference type="GO" id="GO:0016787">
    <property type="term" value="F:hydrolase activity"/>
    <property type="evidence" value="ECO:0007669"/>
    <property type="project" value="UniProtKB-KW"/>
</dbReference>
<evidence type="ECO:0000313" key="2">
    <source>
        <dbReference type="Proteomes" id="UP000807469"/>
    </source>
</evidence>
<gene>
    <name evidence="1" type="ORF">BDN70DRAFT_839400</name>
</gene>
<evidence type="ECO:0000313" key="1">
    <source>
        <dbReference type="EMBL" id="KAF9476369.1"/>
    </source>
</evidence>
<dbReference type="EMBL" id="MU155297">
    <property type="protein sequence ID" value="KAF9476369.1"/>
    <property type="molecule type" value="Genomic_DNA"/>
</dbReference>
<dbReference type="AlphaFoldDB" id="A0A9P5YXI1"/>
<protein>
    <submittedName>
        <fullName evidence="1">HAD-superfamily hydrolase</fullName>
    </submittedName>
</protein>
<dbReference type="Gene3D" id="3.40.50.1000">
    <property type="entry name" value="HAD superfamily/HAD-like"/>
    <property type="match status" value="2"/>
</dbReference>
<dbReference type="PANTHER" id="PTHR14269:SF4">
    <property type="entry name" value="CAT EYE SYNDROME CRITICAL REGION PROTEIN 5"/>
    <property type="match status" value="1"/>
</dbReference>
<dbReference type="InterPro" id="IPR036412">
    <property type="entry name" value="HAD-like_sf"/>
</dbReference>
<comment type="caution">
    <text evidence="1">The sequence shown here is derived from an EMBL/GenBank/DDBJ whole genome shotgun (WGS) entry which is preliminary data.</text>
</comment>
<dbReference type="InterPro" id="IPR023214">
    <property type="entry name" value="HAD_sf"/>
</dbReference>
<sequence length="377" mass="42472">MYHSRYLTWKYFLQAPILRSRSCNDVSIRNLTSVAKASPPLAFVFDIDGVLLRGPDVLPTARRAFNILEGNNPFQKKIPYILLTNGGGIAEHDRCHKLSAQLGIPIHPEQYCQAHTILKKYYHKYSDLPVLVLGGKLDNVRQVAKEYGYQKAYTTLDVLAWNPSAWPFHTLSDAERAITQPVDFSKTPISAIFVYHDPRNWALDIQVICDVIQSAGIIGGQYTPISEQEKPVELVFCNPDLLWKSDFAQPRIGQGGFKVAFQAVYKALTGNEYPYLQYGKPSIETYKFASDILHGWIKELYGPAKQSNLRIFMVGDNPESDIAGANAAKWSSILVETGVYDPVAHGKPRHLPTHYAKNVEEAVKWAIDQEMQRCTKS</sequence>
<dbReference type="NCBIfam" id="TIGR01456">
    <property type="entry name" value="CECR5"/>
    <property type="match status" value="1"/>
</dbReference>
<reference evidence="1" key="1">
    <citation type="submission" date="2020-11" db="EMBL/GenBank/DDBJ databases">
        <authorList>
            <consortium name="DOE Joint Genome Institute"/>
            <person name="Ahrendt S."/>
            <person name="Riley R."/>
            <person name="Andreopoulos W."/>
            <person name="Labutti K."/>
            <person name="Pangilinan J."/>
            <person name="Ruiz-Duenas F.J."/>
            <person name="Barrasa J.M."/>
            <person name="Sanchez-Garcia M."/>
            <person name="Camarero S."/>
            <person name="Miyauchi S."/>
            <person name="Serrano A."/>
            <person name="Linde D."/>
            <person name="Babiker R."/>
            <person name="Drula E."/>
            <person name="Ayuso-Fernandez I."/>
            <person name="Pacheco R."/>
            <person name="Padilla G."/>
            <person name="Ferreira P."/>
            <person name="Barriuso J."/>
            <person name="Kellner H."/>
            <person name="Castanera R."/>
            <person name="Alfaro M."/>
            <person name="Ramirez L."/>
            <person name="Pisabarro A.G."/>
            <person name="Kuo A."/>
            <person name="Tritt A."/>
            <person name="Lipzen A."/>
            <person name="He G."/>
            <person name="Yan M."/>
            <person name="Ng V."/>
            <person name="Cullen D."/>
            <person name="Martin F."/>
            <person name="Rosso M.-N."/>
            <person name="Henrissat B."/>
            <person name="Hibbett D."/>
            <person name="Martinez A.T."/>
            <person name="Grigoriev I.V."/>
        </authorList>
    </citation>
    <scope>NUCLEOTIDE SEQUENCE</scope>
    <source>
        <strain evidence="1">CIRM-BRFM 674</strain>
    </source>
</reference>
<organism evidence="1 2">
    <name type="scientific">Pholiota conissans</name>
    <dbReference type="NCBI Taxonomy" id="109636"/>
    <lineage>
        <taxon>Eukaryota</taxon>
        <taxon>Fungi</taxon>
        <taxon>Dikarya</taxon>
        <taxon>Basidiomycota</taxon>
        <taxon>Agaricomycotina</taxon>
        <taxon>Agaricomycetes</taxon>
        <taxon>Agaricomycetidae</taxon>
        <taxon>Agaricales</taxon>
        <taxon>Agaricineae</taxon>
        <taxon>Strophariaceae</taxon>
        <taxon>Pholiota</taxon>
    </lineage>
</organism>
<dbReference type="GO" id="GO:0046474">
    <property type="term" value="P:glycerophospholipid biosynthetic process"/>
    <property type="evidence" value="ECO:0007669"/>
    <property type="project" value="TreeGrafter"/>
</dbReference>
<keyword evidence="2" id="KW-1185">Reference proteome</keyword>
<dbReference type="PANTHER" id="PTHR14269">
    <property type="entry name" value="CDP-DIACYLGLYCEROL--GLYCEROL-3-PHOSPHATE 3-PHOSPHATIDYLTRANSFERASE-RELATED"/>
    <property type="match status" value="1"/>
</dbReference>
<dbReference type="InterPro" id="IPR006357">
    <property type="entry name" value="HAD-SF_hydro_IIA"/>
</dbReference>
<dbReference type="NCBIfam" id="TIGR01460">
    <property type="entry name" value="HAD-SF-IIA"/>
    <property type="match status" value="1"/>
</dbReference>
<dbReference type="Pfam" id="PF13242">
    <property type="entry name" value="Hydrolase_like"/>
    <property type="match status" value="1"/>
</dbReference>